<dbReference type="Proteomes" id="UP001169027">
    <property type="component" value="Unassembled WGS sequence"/>
</dbReference>
<sequence length="164" mass="18044">MTADTQAQGDLAPCPFCGKRAHFFKITDVDQRDFGGEGICCDTEGCATIGLRFSCMEDVKPLLAEQWNNRAAALQGRGTQEGEPSDERFYAGVCVALAVVRLFDDETCWHEIVSTTGGNALLQYAAYTEPDEWDLAGFGHYLRRKPARAALAQESRGVEIREAM</sequence>
<organism evidence="1 2">
    <name type="scientific">Variovorax ginsengisoli</name>
    <dbReference type="NCBI Taxonomy" id="363844"/>
    <lineage>
        <taxon>Bacteria</taxon>
        <taxon>Pseudomonadati</taxon>
        <taxon>Pseudomonadota</taxon>
        <taxon>Betaproteobacteria</taxon>
        <taxon>Burkholderiales</taxon>
        <taxon>Comamonadaceae</taxon>
        <taxon>Variovorax</taxon>
    </lineage>
</organism>
<dbReference type="EMBL" id="JAUKVY010000003">
    <property type="protein sequence ID" value="MDO1531913.1"/>
    <property type="molecule type" value="Genomic_DNA"/>
</dbReference>
<evidence type="ECO:0000313" key="2">
    <source>
        <dbReference type="Proteomes" id="UP001169027"/>
    </source>
</evidence>
<accession>A0ABT8RZ12</accession>
<name>A0ABT8RZ12_9BURK</name>
<evidence type="ECO:0000313" key="1">
    <source>
        <dbReference type="EMBL" id="MDO1531913.1"/>
    </source>
</evidence>
<reference evidence="1" key="1">
    <citation type="submission" date="2023-06" db="EMBL/GenBank/DDBJ databases">
        <authorList>
            <person name="Jiang Y."/>
            <person name="Liu Q."/>
        </authorList>
    </citation>
    <scope>NUCLEOTIDE SEQUENCE</scope>
    <source>
        <strain evidence="1">CGMCC 1.12090</strain>
    </source>
</reference>
<comment type="caution">
    <text evidence="1">The sequence shown here is derived from an EMBL/GenBank/DDBJ whole genome shotgun (WGS) entry which is preliminary data.</text>
</comment>
<keyword evidence="2" id="KW-1185">Reference proteome</keyword>
<gene>
    <name evidence="1" type="ORF">Q2T77_06410</name>
</gene>
<dbReference type="Pfam" id="PF14354">
    <property type="entry name" value="Lar_restr_allev"/>
    <property type="match status" value="1"/>
</dbReference>
<proteinExistence type="predicted"/>
<dbReference type="RefSeq" id="WP_301805567.1">
    <property type="nucleotide sequence ID" value="NZ_JAUJZH010000003.1"/>
</dbReference>
<protein>
    <submittedName>
        <fullName evidence="1">Lar family restriction alleviation protein</fullName>
    </submittedName>
</protein>